<name>A0A934KR97_9FLAO</name>
<reference evidence="1 2" key="1">
    <citation type="submission" date="2020-09" db="EMBL/GenBank/DDBJ databases">
        <title>Draft genome of Gelidibacter salicanalis PAMC21136.</title>
        <authorList>
            <person name="Park H."/>
        </authorList>
    </citation>
    <scope>NUCLEOTIDE SEQUENCE [LARGE SCALE GENOMIC DNA]</scope>
    <source>
        <strain evidence="1 2">PAMC21136</strain>
    </source>
</reference>
<evidence type="ECO:0000313" key="2">
    <source>
        <dbReference type="Proteomes" id="UP000662373"/>
    </source>
</evidence>
<dbReference type="NCBIfam" id="NF047659">
    <property type="entry name" value="THC0290_0291_fam"/>
    <property type="match status" value="1"/>
</dbReference>
<gene>
    <name evidence="1" type="ORF">JEM65_15650</name>
</gene>
<evidence type="ECO:0000313" key="1">
    <source>
        <dbReference type="EMBL" id="MBJ7882069.1"/>
    </source>
</evidence>
<keyword evidence="2" id="KW-1185">Reference proteome</keyword>
<dbReference type="Proteomes" id="UP000662373">
    <property type="component" value="Unassembled WGS sequence"/>
</dbReference>
<sequence>MALKLKQFPFLALFLIGFSAGYAQLGFSHEIGVIAGPVAFQSDFGQRYNFETNSGNTGIGIGLIHYINFSYRADCSCYTTDTYFNDHFKVRSEISWNQTKLEHFGKWVEPIRTSVWADKLRAHSGEATNFDIGSQLEYFPLSIRAFSVRVGALAPFVSLGVHLTKYYPKVATSYGDKDPTNLTNYYDPWFYPDGVRDDKFINVDPGTTLSVVGSLGMRYKLSILSDLMLDLRWQYYFRDTIDGLDHKLPSNKANDYLVWLNFGYIYYLD</sequence>
<dbReference type="RefSeq" id="WP_199601465.1">
    <property type="nucleotide sequence ID" value="NZ_JAEHJZ010000038.1"/>
</dbReference>
<dbReference type="AlphaFoldDB" id="A0A934KR97"/>
<accession>A0A934KR97</accession>
<dbReference type="EMBL" id="JAEHJZ010000038">
    <property type="protein sequence ID" value="MBJ7882069.1"/>
    <property type="molecule type" value="Genomic_DNA"/>
</dbReference>
<comment type="caution">
    <text evidence="1">The sequence shown here is derived from an EMBL/GenBank/DDBJ whole genome shotgun (WGS) entry which is preliminary data.</text>
</comment>
<organism evidence="1 2">
    <name type="scientific">Gelidibacter salicanalis</name>
    <dbReference type="NCBI Taxonomy" id="291193"/>
    <lineage>
        <taxon>Bacteria</taxon>
        <taxon>Pseudomonadati</taxon>
        <taxon>Bacteroidota</taxon>
        <taxon>Flavobacteriia</taxon>
        <taxon>Flavobacteriales</taxon>
        <taxon>Flavobacteriaceae</taxon>
        <taxon>Gelidibacter</taxon>
    </lineage>
</organism>
<protein>
    <submittedName>
        <fullName evidence="1">Glutamate dehydrogenase</fullName>
    </submittedName>
</protein>
<proteinExistence type="predicted"/>